<reference evidence="1 2" key="1">
    <citation type="journal article" date="2022" name="DNA Res.">
        <title>Chromosomal-level genome assembly of the orchid tree Bauhinia variegata (Leguminosae; Cercidoideae) supports the allotetraploid origin hypothesis of Bauhinia.</title>
        <authorList>
            <person name="Zhong Y."/>
            <person name="Chen Y."/>
            <person name="Zheng D."/>
            <person name="Pang J."/>
            <person name="Liu Y."/>
            <person name="Luo S."/>
            <person name="Meng S."/>
            <person name="Qian L."/>
            <person name="Wei D."/>
            <person name="Dai S."/>
            <person name="Zhou R."/>
        </authorList>
    </citation>
    <scope>NUCLEOTIDE SEQUENCE [LARGE SCALE GENOMIC DNA]</scope>
    <source>
        <strain evidence="1">BV-YZ2020</strain>
    </source>
</reference>
<sequence>MLVSIQRFEVYYAEPHLPPGPPRALALCCSAPPNPAASVSVEPSYIPGHSYSSSVICNCKRWLLRLSPVRFSTV</sequence>
<organism evidence="1 2">
    <name type="scientific">Bauhinia variegata</name>
    <name type="common">Purple orchid tree</name>
    <name type="synonym">Phanera variegata</name>
    <dbReference type="NCBI Taxonomy" id="167791"/>
    <lineage>
        <taxon>Eukaryota</taxon>
        <taxon>Viridiplantae</taxon>
        <taxon>Streptophyta</taxon>
        <taxon>Embryophyta</taxon>
        <taxon>Tracheophyta</taxon>
        <taxon>Spermatophyta</taxon>
        <taxon>Magnoliopsida</taxon>
        <taxon>eudicotyledons</taxon>
        <taxon>Gunneridae</taxon>
        <taxon>Pentapetalae</taxon>
        <taxon>rosids</taxon>
        <taxon>fabids</taxon>
        <taxon>Fabales</taxon>
        <taxon>Fabaceae</taxon>
        <taxon>Cercidoideae</taxon>
        <taxon>Cercideae</taxon>
        <taxon>Bauhiniinae</taxon>
        <taxon>Bauhinia</taxon>
    </lineage>
</organism>
<accession>A0ACB9PYG7</accession>
<evidence type="ECO:0000313" key="1">
    <source>
        <dbReference type="EMBL" id="KAI4353064.1"/>
    </source>
</evidence>
<dbReference type="Proteomes" id="UP000828941">
    <property type="component" value="Chromosome 2"/>
</dbReference>
<comment type="caution">
    <text evidence="1">The sequence shown here is derived from an EMBL/GenBank/DDBJ whole genome shotgun (WGS) entry which is preliminary data.</text>
</comment>
<proteinExistence type="predicted"/>
<evidence type="ECO:0000313" key="2">
    <source>
        <dbReference type="Proteomes" id="UP000828941"/>
    </source>
</evidence>
<protein>
    <submittedName>
        <fullName evidence="1">Uncharacterized protein</fullName>
    </submittedName>
</protein>
<dbReference type="EMBL" id="CM039427">
    <property type="protein sequence ID" value="KAI4353064.1"/>
    <property type="molecule type" value="Genomic_DNA"/>
</dbReference>
<keyword evidence="2" id="KW-1185">Reference proteome</keyword>
<name>A0ACB9PYG7_BAUVA</name>
<gene>
    <name evidence="1" type="ORF">L6164_002041</name>
</gene>